<dbReference type="Ensembl" id="ENSSANT00000047123.1">
    <property type="protein sequence ID" value="ENSSANP00000044306.1"/>
    <property type="gene ID" value="ENSSANG00000022368.1"/>
</dbReference>
<feature type="region of interest" description="Disordered" evidence="2">
    <location>
        <begin position="646"/>
        <end position="679"/>
    </location>
</feature>
<feature type="region of interest" description="Disordered" evidence="2">
    <location>
        <begin position="596"/>
        <end position="624"/>
    </location>
</feature>
<feature type="region of interest" description="Disordered" evidence="2">
    <location>
        <begin position="415"/>
        <end position="445"/>
    </location>
</feature>
<feature type="region of interest" description="Disordered" evidence="2">
    <location>
        <begin position="182"/>
        <end position="299"/>
    </location>
</feature>
<feature type="compositionally biased region" description="Basic and acidic residues" evidence="2">
    <location>
        <begin position="436"/>
        <end position="445"/>
    </location>
</feature>
<dbReference type="InterPro" id="IPR032446">
    <property type="entry name" value="SCAPER_N"/>
</dbReference>
<sequence length="1231" mass="139561">MVTSFQRSNSHDKVRKIVAEEGRAARNLIAWSVPSSFGQIKVSRPFETCNHISRYWAFLFDNLRRAVDEIYVTCESDQSVVECREVLMMLDNYVRDFKALIDWIQLQEKLEKTDAQNRPTSLAWEVRKMSPGRHVMSSPSSDRIVPSPGVRRALNFGGPPPTLAVARLSHTGPSWADRVKCSQSLPVPTKKDAEGWETVQRGRSLRPRSNTMVAKVSPVLAHVSPKDDSDKENQRIQPSPQEKSQEVRDVSTPSDPTPSPTSPPSQDQCPELDSDLGPPPVTLSQPEKPGTGQAKVEQGMEGSVWKVVAPSAKAEAAPQSMAEVLAKKEELADRLEKANEEAIASAIAEEEQLTLEIQAENNELETDNESDFSASIGSGSCGLNLDWSEMLADYDAREPWRQSTSWGDMVEEEPARPPGHGIHMHEKLSSPSRKRTIAESKKKHEEKQLKAQQLRDKLREEKTHKLQKLLEREKEVRKWKEELLDQRRRMMEEKLLHAEFKRELQLQAIVKKAQEEEAKVNEIAFINTLEAQNKRHDVLAKLNEYEQRLNELQEERQRRQEEKQARDEAVQERKRALEAERQVRVEELLMKRREQEARIEQQRQEKERAREDAARERARDREERLAALSAAQQEAMEELQKKIQMKHDESSRRHMEQIEQRKEKAAELSSGRHANTDYAPKLTPYERKKQCSLCNVVVVQDQEHLSHSKHECRDSCKDGQSVFVAFAKEGEERQKARKKAKKLRARMNSRAKEYETCMEAKTQNPDSPYKAKIQRLVKDLLKQQQGQDSGQWASNKVSGLDRTLGEISRILEKQNNADQVAFQVGGGLSALEQILQVVTAASSPTAVPRIPLKSLCTAMNTYYLSCVHCHNNCSYVLYSNKITFLMDLLLHQLTLFVPDEDNSIFGRSVNKQVFEGLTTGLLQTVAKVLGQLHPPNLDGDAPRICTPDAKSKPSDAFRLVSLSYVVNMGLIDKLYGCFLSIQGPINESPKMAAFLEQATAFLHGMCKLCFAVTGRSLSVFDNKRQDPTGLTALLQSTDLVGVLHMLYCTLLHSALPDSLSAGPVGPQEPYSPAVIQVALQGLRFLNTFALLDLSAFQCVLGAEGLSLAFRHIVSSLLWYCSQHRSEELLHELIICVGYFTVNHPDNQVIVQSGRQPSVLQKLCQLPFQYFSHPRLIKVLFPSLICACYNNLQNKVILQQEMSCVLIDLMLYFLCQDQWDSALQFFLKKQEE</sequence>
<gene>
    <name evidence="4" type="primary">LOC107688925</name>
</gene>
<feature type="compositionally biased region" description="Basic and acidic residues" evidence="2">
    <location>
        <begin position="224"/>
        <end position="234"/>
    </location>
</feature>
<proteinExistence type="predicted"/>
<evidence type="ECO:0000256" key="2">
    <source>
        <dbReference type="SAM" id="MobiDB-lite"/>
    </source>
</evidence>
<evidence type="ECO:0000259" key="3">
    <source>
        <dbReference type="Pfam" id="PF16501"/>
    </source>
</evidence>
<keyword evidence="5" id="KW-1185">Reference proteome</keyword>
<accession>A0A671NLS4</accession>
<dbReference type="Pfam" id="PF16501">
    <property type="entry name" value="SCAPER_N"/>
    <property type="match status" value="1"/>
</dbReference>
<dbReference type="PANTHER" id="PTHR31434">
    <property type="entry name" value="S PHASE CYCLIN A-ASSOCIATED PROTEIN IN THE ENDOPLASMIC RETICULUM"/>
    <property type="match status" value="1"/>
</dbReference>
<reference evidence="4" key="1">
    <citation type="submission" date="2025-08" db="UniProtKB">
        <authorList>
            <consortium name="Ensembl"/>
        </authorList>
    </citation>
    <scope>IDENTIFICATION</scope>
</reference>
<keyword evidence="1" id="KW-0175">Coiled coil</keyword>
<reference evidence="4" key="2">
    <citation type="submission" date="2025-09" db="UniProtKB">
        <authorList>
            <consortium name="Ensembl"/>
        </authorList>
    </citation>
    <scope>IDENTIFICATION</scope>
</reference>
<protein>
    <submittedName>
        <fullName evidence="4">S phase cyclin A-associated protein in the endoplasmic reticulum-like</fullName>
    </submittedName>
</protein>
<organism evidence="4 5">
    <name type="scientific">Sinocyclocheilus anshuiensis</name>
    <dbReference type="NCBI Taxonomy" id="1608454"/>
    <lineage>
        <taxon>Eukaryota</taxon>
        <taxon>Metazoa</taxon>
        <taxon>Chordata</taxon>
        <taxon>Craniata</taxon>
        <taxon>Vertebrata</taxon>
        <taxon>Euteleostomi</taxon>
        <taxon>Actinopterygii</taxon>
        <taxon>Neopterygii</taxon>
        <taxon>Teleostei</taxon>
        <taxon>Ostariophysi</taxon>
        <taxon>Cypriniformes</taxon>
        <taxon>Cyprinidae</taxon>
        <taxon>Cyprininae</taxon>
        <taxon>Sinocyclocheilus</taxon>
    </lineage>
</organism>
<name>A0A671NLS4_9TELE</name>
<feature type="compositionally biased region" description="Basic and acidic residues" evidence="2">
    <location>
        <begin position="646"/>
        <end position="666"/>
    </location>
</feature>
<dbReference type="PANTHER" id="PTHR31434:SF2">
    <property type="entry name" value="S PHASE CYCLIN A-ASSOCIATED PROTEIN IN THE ENDOPLASMIC RETICULUM"/>
    <property type="match status" value="1"/>
</dbReference>
<feature type="coiled-coil region" evidence="1">
    <location>
        <begin position="726"/>
        <end position="753"/>
    </location>
</feature>
<dbReference type="Proteomes" id="UP000472260">
    <property type="component" value="Unassembled WGS sequence"/>
</dbReference>
<evidence type="ECO:0000313" key="5">
    <source>
        <dbReference type="Proteomes" id="UP000472260"/>
    </source>
</evidence>
<feature type="coiled-coil region" evidence="1">
    <location>
        <begin position="321"/>
        <end position="370"/>
    </location>
</feature>
<feature type="domain" description="S phase cyclin A-associated protein in the endoplasmic reticulum N-terminal" evidence="3">
    <location>
        <begin position="53"/>
        <end position="137"/>
    </location>
</feature>
<evidence type="ECO:0000256" key="1">
    <source>
        <dbReference type="SAM" id="Coils"/>
    </source>
</evidence>
<evidence type="ECO:0000313" key="4">
    <source>
        <dbReference type="Ensembl" id="ENSSANP00000044306.1"/>
    </source>
</evidence>
<dbReference type="AlphaFoldDB" id="A0A671NLS4"/>